<dbReference type="PROSITE" id="PS50949">
    <property type="entry name" value="HTH_GNTR"/>
    <property type="match status" value="1"/>
</dbReference>
<dbReference type="InterPro" id="IPR008920">
    <property type="entry name" value="TF_FadR/GntR_C"/>
</dbReference>
<accession>A0ABS1X086</accession>
<sequence length="232" mass="25255">MSVMISNNDRAETRAASLSGSIARDVAVTILSGDVKPGQLLEGEVDACLRLRVSRTAYREAMRILVAKGLVESRRRAGTKVTSAELWHWLDPDVVGWLLGVQRGRQVLPSIYELRRAIEPSAAALAAERRTEPQQQAMRAALVDIYRLPAGAARMSQREFRAVMFESAGNCFFSAMGRIIDQALAGATGQRAPRPTHSRAIAAKYSELFAAISATDVTAARTAMSEVIDLEI</sequence>
<dbReference type="RefSeq" id="WP_203168747.1">
    <property type="nucleotide sequence ID" value="NZ_JAEVLS010000004.1"/>
</dbReference>
<dbReference type="Pfam" id="PF00392">
    <property type="entry name" value="GntR"/>
    <property type="match status" value="1"/>
</dbReference>
<gene>
    <name evidence="5" type="ORF">JM946_18020</name>
</gene>
<dbReference type="Proteomes" id="UP000661077">
    <property type="component" value="Unassembled WGS sequence"/>
</dbReference>
<protein>
    <submittedName>
        <fullName evidence="5">FadR family transcriptional regulator</fullName>
    </submittedName>
</protein>
<reference evidence="5 6" key="1">
    <citation type="journal article" date="2021" name="Int. J. Syst. Evol. Microbiol.">
        <title>Steroidobacter gossypii sp. nov., isolated from soil of cotton cropping field.</title>
        <authorList>
            <person name="Huang R."/>
            <person name="Yang S."/>
            <person name="Zhen C."/>
            <person name="Liu W."/>
        </authorList>
    </citation>
    <scope>NUCLEOTIDE SEQUENCE [LARGE SCALE GENOMIC DNA]</scope>
    <source>
        <strain evidence="5 6">S1-65</strain>
    </source>
</reference>
<evidence type="ECO:0000259" key="4">
    <source>
        <dbReference type="PROSITE" id="PS50949"/>
    </source>
</evidence>
<evidence type="ECO:0000313" key="5">
    <source>
        <dbReference type="EMBL" id="MBM0106631.1"/>
    </source>
</evidence>
<keyword evidence="6" id="KW-1185">Reference proteome</keyword>
<dbReference type="PANTHER" id="PTHR43537:SF44">
    <property type="entry name" value="GNTR FAMILY REGULATORY PROTEIN"/>
    <property type="match status" value="1"/>
</dbReference>
<comment type="caution">
    <text evidence="5">The sequence shown here is derived from an EMBL/GenBank/DDBJ whole genome shotgun (WGS) entry which is preliminary data.</text>
</comment>
<dbReference type="SMART" id="SM00895">
    <property type="entry name" value="FCD"/>
    <property type="match status" value="1"/>
</dbReference>
<evidence type="ECO:0000256" key="1">
    <source>
        <dbReference type="ARBA" id="ARBA00023015"/>
    </source>
</evidence>
<feature type="domain" description="HTH gntR-type" evidence="4">
    <location>
        <begin position="16"/>
        <end position="84"/>
    </location>
</feature>
<dbReference type="Gene3D" id="1.20.120.530">
    <property type="entry name" value="GntR ligand-binding domain-like"/>
    <property type="match status" value="1"/>
</dbReference>
<dbReference type="EMBL" id="JAEVLS010000004">
    <property type="protein sequence ID" value="MBM0106631.1"/>
    <property type="molecule type" value="Genomic_DNA"/>
</dbReference>
<dbReference type="InterPro" id="IPR036390">
    <property type="entry name" value="WH_DNA-bd_sf"/>
</dbReference>
<organism evidence="5 6">
    <name type="scientific">Steroidobacter gossypii</name>
    <dbReference type="NCBI Taxonomy" id="2805490"/>
    <lineage>
        <taxon>Bacteria</taxon>
        <taxon>Pseudomonadati</taxon>
        <taxon>Pseudomonadota</taxon>
        <taxon>Gammaproteobacteria</taxon>
        <taxon>Steroidobacterales</taxon>
        <taxon>Steroidobacteraceae</taxon>
        <taxon>Steroidobacter</taxon>
    </lineage>
</organism>
<dbReference type="PANTHER" id="PTHR43537">
    <property type="entry name" value="TRANSCRIPTIONAL REGULATOR, GNTR FAMILY"/>
    <property type="match status" value="1"/>
</dbReference>
<name>A0ABS1X086_9GAMM</name>
<dbReference type="InterPro" id="IPR036388">
    <property type="entry name" value="WH-like_DNA-bd_sf"/>
</dbReference>
<dbReference type="SMART" id="SM00345">
    <property type="entry name" value="HTH_GNTR"/>
    <property type="match status" value="1"/>
</dbReference>
<keyword evidence="2" id="KW-0238">DNA-binding</keyword>
<dbReference type="CDD" id="cd07377">
    <property type="entry name" value="WHTH_GntR"/>
    <property type="match status" value="1"/>
</dbReference>
<keyword evidence="1" id="KW-0805">Transcription regulation</keyword>
<evidence type="ECO:0000256" key="2">
    <source>
        <dbReference type="ARBA" id="ARBA00023125"/>
    </source>
</evidence>
<dbReference type="SUPFAM" id="SSF48008">
    <property type="entry name" value="GntR ligand-binding domain-like"/>
    <property type="match status" value="1"/>
</dbReference>
<keyword evidence="3" id="KW-0804">Transcription</keyword>
<dbReference type="Pfam" id="PF07729">
    <property type="entry name" value="FCD"/>
    <property type="match status" value="1"/>
</dbReference>
<dbReference type="InterPro" id="IPR000524">
    <property type="entry name" value="Tscrpt_reg_HTH_GntR"/>
</dbReference>
<evidence type="ECO:0000313" key="6">
    <source>
        <dbReference type="Proteomes" id="UP000661077"/>
    </source>
</evidence>
<dbReference type="InterPro" id="IPR011711">
    <property type="entry name" value="GntR_C"/>
</dbReference>
<evidence type="ECO:0000256" key="3">
    <source>
        <dbReference type="ARBA" id="ARBA00023163"/>
    </source>
</evidence>
<proteinExistence type="predicted"/>
<dbReference type="Gene3D" id="1.10.10.10">
    <property type="entry name" value="Winged helix-like DNA-binding domain superfamily/Winged helix DNA-binding domain"/>
    <property type="match status" value="1"/>
</dbReference>
<dbReference type="SUPFAM" id="SSF46785">
    <property type="entry name" value="Winged helix' DNA-binding domain"/>
    <property type="match status" value="1"/>
</dbReference>